<dbReference type="PANTHER" id="PTHR43434:SF13">
    <property type="entry name" value="PHOSPHOGLYCOLATE PHOSPHATASE"/>
    <property type="match status" value="1"/>
</dbReference>
<dbReference type="GO" id="GO:0005829">
    <property type="term" value="C:cytosol"/>
    <property type="evidence" value="ECO:0007669"/>
    <property type="project" value="TreeGrafter"/>
</dbReference>
<dbReference type="EMBL" id="VZDO01000001">
    <property type="protein sequence ID" value="KAB0682955.1"/>
    <property type="molecule type" value="Genomic_DNA"/>
</dbReference>
<dbReference type="PANTHER" id="PTHR43434">
    <property type="entry name" value="PHOSPHOGLYCOLATE PHOSPHATASE"/>
    <property type="match status" value="1"/>
</dbReference>
<keyword evidence="1" id="KW-0378">Hydrolase</keyword>
<dbReference type="GO" id="GO:0008967">
    <property type="term" value="F:phosphoglycolate phosphatase activity"/>
    <property type="evidence" value="ECO:0007669"/>
    <property type="project" value="TreeGrafter"/>
</dbReference>
<dbReference type="Gene3D" id="3.40.50.1000">
    <property type="entry name" value="HAD superfamily/HAD-like"/>
    <property type="match status" value="1"/>
</dbReference>
<protein>
    <submittedName>
        <fullName evidence="1">HAD hydrolase-like protein</fullName>
    </submittedName>
</protein>
<dbReference type="AlphaFoldDB" id="A0A7V7PTD1"/>
<proteinExistence type="predicted"/>
<dbReference type="GO" id="GO:0006281">
    <property type="term" value="P:DNA repair"/>
    <property type="evidence" value="ECO:0007669"/>
    <property type="project" value="TreeGrafter"/>
</dbReference>
<comment type="caution">
    <text evidence="1">The sequence shown here is derived from an EMBL/GenBank/DDBJ whole genome shotgun (WGS) entry which is preliminary data.</text>
</comment>
<name>A0A7V7PTD1_9HYPH</name>
<reference evidence="1 2" key="1">
    <citation type="submission" date="2019-09" db="EMBL/GenBank/DDBJ databases">
        <title>YIM 132180 draft genome.</title>
        <authorList>
            <person name="Zhang K."/>
        </authorList>
    </citation>
    <scope>NUCLEOTIDE SEQUENCE [LARGE SCALE GENOMIC DNA]</scope>
    <source>
        <strain evidence="1 2">YIM 132180</strain>
    </source>
</reference>
<dbReference type="InterPro" id="IPR023198">
    <property type="entry name" value="PGP-like_dom2"/>
</dbReference>
<dbReference type="SFLD" id="SFLDS00003">
    <property type="entry name" value="Haloacid_Dehalogenase"/>
    <property type="match status" value="1"/>
</dbReference>
<dbReference type="Proteomes" id="UP000432089">
    <property type="component" value="Unassembled WGS sequence"/>
</dbReference>
<dbReference type="SFLD" id="SFLDG01129">
    <property type="entry name" value="C1.5:_HAD__Beta-PGM__Phosphata"/>
    <property type="match status" value="1"/>
</dbReference>
<dbReference type="InterPro" id="IPR036412">
    <property type="entry name" value="HAD-like_sf"/>
</dbReference>
<dbReference type="InterPro" id="IPR050155">
    <property type="entry name" value="HAD-like_hydrolase_sf"/>
</dbReference>
<dbReference type="RefSeq" id="WP_150967928.1">
    <property type="nucleotide sequence ID" value="NZ_VZDO01000001.1"/>
</dbReference>
<dbReference type="InterPro" id="IPR041492">
    <property type="entry name" value="HAD_2"/>
</dbReference>
<organism evidence="1 2">
    <name type="scientific">Plantimonas leprariae</name>
    <dbReference type="NCBI Taxonomy" id="2615207"/>
    <lineage>
        <taxon>Bacteria</taxon>
        <taxon>Pseudomonadati</taxon>
        <taxon>Pseudomonadota</taxon>
        <taxon>Alphaproteobacteria</taxon>
        <taxon>Hyphomicrobiales</taxon>
        <taxon>Aurantimonadaceae</taxon>
        <taxon>Plantimonas</taxon>
    </lineage>
</organism>
<evidence type="ECO:0000313" key="2">
    <source>
        <dbReference type="Proteomes" id="UP000432089"/>
    </source>
</evidence>
<gene>
    <name evidence="1" type="ORF">F6X38_02420</name>
</gene>
<dbReference type="Gene3D" id="1.10.150.240">
    <property type="entry name" value="Putative phosphatase, domain 2"/>
    <property type="match status" value="1"/>
</dbReference>
<accession>A0A7V7PTD1</accession>
<sequence length="238" mass="26006">MDSHAAPRLAIFDFDGTLADSLPWFVGVLDEVAERHGFRKVDEALALRLRTLDTTGVLKELGIPLWKVPAIARDLRARKMAAMPPVPIFAGTREMLEALRRRGIVIGIVSSDSEGSVRRTLGSELAHLVSHYNCSASIFGKASKLRQVASAARIPPSAAVYVGDETRDAEAAAKAAMRFGAVTWGYSTRDVLFAYRPAYLFDRIEDIPAILPSRRAEAAALLQKPALERLQPNPEETA</sequence>
<dbReference type="SUPFAM" id="SSF56784">
    <property type="entry name" value="HAD-like"/>
    <property type="match status" value="1"/>
</dbReference>
<dbReference type="Pfam" id="PF13419">
    <property type="entry name" value="HAD_2"/>
    <property type="match status" value="1"/>
</dbReference>
<evidence type="ECO:0000313" key="1">
    <source>
        <dbReference type="EMBL" id="KAB0682955.1"/>
    </source>
</evidence>
<dbReference type="InterPro" id="IPR023214">
    <property type="entry name" value="HAD_sf"/>
</dbReference>
<keyword evidence="2" id="KW-1185">Reference proteome</keyword>